<sequence>MRLKETFLPVSNVIAADYIAEKTTLSAFFDYTYQHDSSYEERYKELMERHQDRANLTEHLMGFNEKFEAEGPALRNIERLQQPESVTVVAGQQAGVLTGPLYTINKAISVIKLAEEKERKLGVPVIPIFWVAGEDHDYHEVNHIYSYDEGRERKEAVPQKQMTKQALSDISLDHDAMNTWTSDMLKRFGETSYTKEIQAFLEGVTEKSTTYVDHFCYIMTKLFSKHGLVLVDSGNRDFRQLQTDAFKQMIHQNETINEAVLTQSAHLREENYPIGVDLDDQQANLFVKVNGERILLERLNGRFEGKTASVSFSKEELLDLAERQPEDLSNNVVTRPIMQDLMFPVLGFVAGPGELAYWALLKPAFHTFGIKMPVIVPRLTFTFVERHIQKYVADLSLSDDEILKSGIDHSKETYMRKLDDVGIGTTFNDAKLKVEEIHQKLRDLTESVDRGLDRFAEKNGRFLQRQLDLLQQKLYQSLEYQHENTLAKFDEVGFALKPNGAPQERKWNAVYYLNWHGLDFVDQMMDLELPFNDQHKVIYL</sequence>
<comment type="function">
    <text evidence="2">Involved in bacillithiol (BSH) biosynthesis. May catalyze the last step of the pathway, the addition of cysteine to glucosamine malate (GlcN-Mal) to generate BSH.</text>
</comment>
<evidence type="ECO:0000259" key="3">
    <source>
        <dbReference type="Pfam" id="PF10079"/>
    </source>
</evidence>
<comment type="caution">
    <text evidence="5">The sequence shown here is derived from an EMBL/GenBank/DDBJ whole genome shotgun (WGS) entry which is preliminary data.</text>
</comment>
<dbReference type="Proteomes" id="UP000447833">
    <property type="component" value="Unassembled WGS sequence"/>
</dbReference>
<evidence type="ECO:0000313" key="6">
    <source>
        <dbReference type="Proteomes" id="UP000447833"/>
    </source>
</evidence>
<dbReference type="NCBIfam" id="TIGR03998">
    <property type="entry name" value="thiol_BshC"/>
    <property type="match status" value="1"/>
</dbReference>
<dbReference type="Pfam" id="PF24850">
    <property type="entry name" value="CC_BshC"/>
    <property type="match status" value="1"/>
</dbReference>
<organism evidence="5 6">
    <name type="scientific">Guptibacillus hwajinpoensis</name>
    <dbReference type="NCBI Taxonomy" id="208199"/>
    <lineage>
        <taxon>Bacteria</taxon>
        <taxon>Bacillati</taxon>
        <taxon>Bacillota</taxon>
        <taxon>Bacilli</taxon>
        <taxon>Bacillales</taxon>
        <taxon>Guptibacillaceae</taxon>
        <taxon>Guptibacillus</taxon>
    </lineage>
</organism>
<accession>A0A845EYT7</accession>
<evidence type="ECO:0000259" key="4">
    <source>
        <dbReference type="Pfam" id="PF24850"/>
    </source>
</evidence>
<dbReference type="Pfam" id="PF10079">
    <property type="entry name" value="Rossmann-like_BshC"/>
    <property type="match status" value="1"/>
</dbReference>
<dbReference type="EC" id="6.-.-.-" evidence="2"/>
<evidence type="ECO:0000256" key="1">
    <source>
        <dbReference type="ARBA" id="ARBA00022598"/>
    </source>
</evidence>
<feature type="domain" description="Bacillithiol biosynthesis BshC C-terminal coiled-coil" evidence="4">
    <location>
        <begin position="381"/>
        <end position="540"/>
    </location>
</feature>
<name>A0A845EYT7_9BACL</name>
<dbReference type="EMBL" id="WMEY01000003">
    <property type="protein sequence ID" value="MYL63687.1"/>
    <property type="molecule type" value="Genomic_DNA"/>
</dbReference>
<protein>
    <recommendedName>
        <fullName evidence="2">Putative cysteine ligase BshC</fullName>
        <ecNumber evidence="2">6.-.-.-</ecNumber>
    </recommendedName>
</protein>
<proteinExistence type="inferred from homology"/>
<keyword evidence="1 2" id="KW-0436">Ligase</keyword>
<dbReference type="InterPro" id="IPR055399">
    <property type="entry name" value="CC_BshC"/>
</dbReference>
<dbReference type="GO" id="GO:0016874">
    <property type="term" value="F:ligase activity"/>
    <property type="evidence" value="ECO:0007669"/>
    <property type="project" value="UniProtKB-UniRule"/>
</dbReference>
<dbReference type="HAMAP" id="MF_01867">
    <property type="entry name" value="BshC"/>
    <property type="match status" value="1"/>
</dbReference>
<evidence type="ECO:0000256" key="2">
    <source>
        <dbReference type="HAMAP-Rule" id="MF_01867"/>
    </source>
</evidence>
<dbReference type="InterPro" id="IPR055398">
    <property type="entry name" value="Rossmann-like_BshC"/>
</dbReference>
<reference evidence="5 6" key="1">
    <citation type="submission" date="2019-11" db="EMBL/GenBank/DDBJ databases">
        <title>Genome sequences of 17 halophilic strains isolated from different environments.</title>
        <authorList>
            <person name="Furrow R.E."/>
        </authorList>
    </citation>
    <scope>NUCLEOTIDE SEQUENCE [LARGE SCALE GENOMIC DNA]</scope>
    <source>
        <strain evidence="5 6">22506_14_FS</strain>
    </source>
</reference>
<dbReference type="InterPro" id="IPR011199">
    <property type="entry name" value="Bacillithiol_biosynth_BshC"/>
</dbReference>
<dbReference type="AlphaFoldDB" id="A0A845EYT7"/>
<gene>
    <name evidence="2 5" type="primary">bshC</name>
    <name evidence="5" type="ORF">GLW07_10015</name>
</gene>
<dbReference type="RefSeq" id="WP_160919250.1">
    <property type="nucleotide sequence ID" value="NZ_WMEY01000003.1"/>
</dbReference>
<dbReference type="PIRSF" id="PIRSF012535">
    <property type="entry name" value="UCP012535"/>
    <property type="match status" value="1"/>
</dbReference>
<evidence type="ECO:0000313" key="5">
    <source>
        <dbReference type="EMBL" id="MYL63687.1"/>
    </source>
</evidence>
<comment type="similarity">
    <text evidence="2">Belongs to the BshC family.</text>
</comment>
<feature type="domain" description="Bacillithiol biosynthesis BshC N-terminal Rossmann-like" evidence="3">
    <location>
        <begin position="1"/>
        <end position="379"/>
    </location>
</feature>